<sequence length="344" mass="37149">MKIIPTLAFLCVAFGAGPQLSFSRAAADSPRMIGRVETMQPGLNKFLASDAKAEVLANGFTWTEGPLWVPPGANVTGCDSESGCLLFSDIPRNTIFRWTPGRGIDTFLTPSGYTGTAYYGGEPGSNGLALNSNGRLTMCEHGDRRLSVLSMDGGKETLVDRFEGKRLNSPNDLVFDRSGNVYFTDPPYGLPGGESDARRELKHCGVYRLSTEGELTLLTTELVRPNGIGLSPDQKTLYIAQSDGQRPVVVAFNIDADGKLGPLRELVNAKSFQDKLPGAFDGMTVHSDGTLFCSGPGGIYVITPDGDLLGRLITGGRVSNCTFDQNEEWLYITADKELCRIKME</sequence>
<evidence type="ECO:0000313" key="3">
    <source>
        <dbReference type="EMBL" id="TWU11111.1"/>
    </source>
</evidence>
<dbReference type="RefSeq" id="WP_146409420.1">
    <property type="nucleotide sequence ID" value="NZ_SJPU01000003.1"/>
</dbReference>
<dbReference type="EC" id="3.1.1.17" evidence="3"/>
<dbReference type="InterPro" id="IPR013658">
    <property type="entry name" value="SGL"/>
</dbReference>
<evidence type="ECO:0000256" key="1">
    <source>
        <dbReference type="ARBA" id="ARBA00022801"/>
    </source>
</evidence>
<keyword evidence="1 3" id="KW-0378">Hydrolase</keyword>
<keyword evidence="4" id="KW-1185">Reference proteome</keyword>
<dbReference type="InterPro" id="IPR051262">
    <property type="entry name" value="SMP-30/CGR1_Lactonase"/>
</dbReference>
<dbReference type="Gene3D" id="2.120.10.30">
    <property type="entry name" value="TolB, C-terminal domain"/>
    <property type="match status" value="1"/>
</dbReference>
<dbReference type="GO" id="GO:0004341">
    <property type="term" value="F:gluconolactonase activity"/>
    <property type="evidence" value="ECO:0007669"/>
    <property type="project" value="UniProtKB-EC"/>
</dbReference>
<proteinExistence type="predicted"/>
<dbReference type="EMBL" id="SJPU01000003">
    <property type="protein sequence ID" value="TWU11111.1"/>
    <property type="molecule type" value="Genomic_DNA"/>
</dbReference>
<evidence type="ECO:0000313" key="4">
    <source>
        <dbReference type="Proteomes" id="UP000319908"/>
    </source>
</evidence>
<evidence type="ECO:0000259" key="2">
    <source>
        <dbReference type="Pfam" id="PF08450"/>
    </source>
</evidence>
<dbReference type="OrthoDB" id="272794at2"/>
<gene>
    <name evidence="3" type="primary">gnl_2</name>
    <name evidence="3" type="ORF">Poly21_50180</name>
</gene>
<dbReference type="AlphaFoldDB" id="A0A5C6BHU0"/>
<dbReference type="Proteomes" id="UP000319908">
    <property type="component" value="Unassembled WGS sequence"/>
</dbReference>
<dbReference type="PANTHER" id="PTHR47572">
    <property type="entry name" value="LIPOPROTEIN-RELATED"/>
    <property type="match status" value="1"/>
</dbReference>
<feature type="domain" description="SMP-30/Gluconolactonase/LRE-like region" evidence="2">
    <location>
        <begin position="62"/>
        <end position="334"/>
    </location>
</feature>
<organism evidence="3 4">
    <name type="scientific">Allorhodopirellula heiligendammensis</name>
    <dbReference type="NCBI Taxonomy" id="2714739"/>
    <lineage>
        <taxon>Bacteria</taxon>
        <taxon>Pseudomonadati</taxon>
        <taxon>Planctomycetota</taxon>
        <taxon>Planctomycetia</taxon>
        <taxon>Pirellulales</taxon>
        <taxon>Pirellulaceae</taxon>
        <taxon>Allorhodopirellula</taxon>
    </lineage>
</organism>
<protein>
    <submittedName>
        <fullName evidence="3">Gluconolactonase</fullName>
        <ecNumber evidence="3">3.1.1.17</ecNumber>
    </submittedName>
</protein>
<reference evidence="3 4" key="1">
    <citation type="journal article" date="2020" name="Antonie Van Leeuwenhoek">
        <title>Rhodopirellula heiligendammensis sp. nov., Rhodopirellula pilleata sp. nov., and Rhodopirellula solitaria sp. nov. isolated from natural or artificial marine surfaces in Northern Germany and California, USA, and emended description of the genus Rhodopirellula.</title>
        <authorList>
            <person name="Kallscheuer N."/>
            <person name="Wiegand S."/>
            <person name="Jogler M."/>
            <person name="Boedeker C."/>
            <person name="Peeters S.H."/>
            <person name="Rast P."/>
            <person name="Heuer A."/>
            <person name="Jetten M.S.M."/>
            <person name="Rohde M."/>
            <person name="Jogler C."/>
        </authorList>
    </citation>
    <scope>NUCLEOTIDE SEQUENCE [LARGE SCALE GENOMIC DNA]</scope>
    <source>
        <strain evidence="3 4">Poly21</strain>
    </source>
</reference>
<dbReference type="Pfam" id="PF08450">
    <property type="entry name" value="SGL"/>
    <property type="match status" value="1"/>
</dbReference>
<dbReference type="InterPro" id="IPR011042">
    <property type="entry name" value="6-blade_b-propeller_TolB-like"/>
</dbReference>
<name>A0A5C6BHU0_9BACT</name>
<comment type="caution">
    <text evidence="3">The sequence shown here is derived from an EMBL/GenBank/DDBJ whole genome shotgun (WGS) entry which is preliminary data.</text>
</comment>
<dbReference type="SUPFAM" id="SSF63829">
    <property type="entry name" value="Calcium-dependent phosphotriesterase"/>
    <property type="match status" value="1"/>
</dbReference>
<accession>A0A5C6BHU0</accession>
<dbReference type="PANTHER" id="PTHR47572:SF4">
    <property type="entry name" value="LACTONASE DRP35"/>
    <property type="match status" value="1"/>
</dbReference>